<protein>
    <submittedName>
        <fullName evidence="2">Uncharacterized protein</fullName>
    </submittedName>
</protein>
<accession>A0A166TXE7</accession>
<keyword evidence="3" id="KW-1185">Reference proteome</keyword>
<dbReference type="AlphaFoldDB" id="A0A166TXE7"/>
<evidence type="ECO:0000313" key="3">
    <source>
        <dbReference type="Proteomes" id="UP000076532"/>
    </source>
</evidence>
<organism evidence="2 3">
    <name type="scientific">Athelia psychrophila</name>
    <dbReference type="NCBI Taxonomy" id="1759441"/>
    <lineage>
        <taxon>Eukaryota</taxon>
        <taxon>Fungi</taxon>
        <taxon>Dikarya</taxon>
        <taxon>Basidiomycota</taxon>
        <taxon>Agaricomycotina</taxon>
        <taxon>Agaricomycetes</taxon>
        <taxon>Agaricomycetidae</taxon>
        <taxon>Atheliales</taxon>
        <taxon>Atheliaceae</taxon>
        <taxon>Athelia</taxon>
    </lineage>
</organism>
<evidence type="ECO:0000313" key="2">
    <source>
        <dbReference type="EMBL" id="KZP31090.1"/>
    </source>
</evidence>
<sequence length="176" mass="19859">MPTLRPPSFCSSPSINHRTCWERRAFLNVVTVVRIVPLQDGYVVDAIMVKRFCVGQDRIFRLYRASITKHVVVTTCSCLLPGTIIKDFKDFSSFCCSISHLSQRSIPALNNLREVHFAHFLSLDPGSRSLDDGLKASGTRYAMAAVVFCAKIRRHNIYYWLGASRDQGECSILKSL</sequence>
<evidence type="ECO:0000313" key="1">
    <source>
        <dbReference type="EMBL" id="KZP02532.1"/>
    </source>
</evidence>
<dbReference type="EMBL" id="KV418484">
    <property type="protein sequence ID" value="KZP02532.1"/>
    <property type="molecule type" value="Genomic_DNA"/>
</dbReference>
<gene>
    <name evidence="2" type="ORF">FIBSPDRAFT_1037927</name>
    <name evidence="1" type="ORF">FIBSPDRAFT_969875</name>
</gene>
<proteinExistence type="predicted"/>
<reference evidence="2 3" key="1">
    <citation type="journal article" date="2016" name="Mol. Biol. Evol.">
        <title>Comparative Genomics of Early-Diverging Mushroom-Forming Fungi Provides Insights into the Origins of Lignocellulose Decay Capabilities.</title>
        <authorList>
            <person name="Nagy L.G."/>
            <person name="Riley R."/>
            <person name="Tritt A."/>
            <person name="Adam C."/>
            <person name="Daum C."/>
            <person name="Floudas D."/>
            <person name="Sun H."/>
            <person name="Yadav J.S."/>
            <person name="Pangilinan J."/>
            <person name="Larsson K.H."/>
            <person name="Matsuura K."/>
            <person name="Barry K."/>
            <person name="Labutti K."/>
            <person name="Kuo R."/>
            <person name="Ohm R.A."/>
            <person name="Bhattacharya S.S."/>
            <person name="Shirouzu T."/>
            <person name="Yoshinaga Y."/>
            <person name="Martin F.M."/>
            <person name="Grigoriev I.V."/>
            <person name="Hibbett D.S."/>
        </authorList>
    </citation>
    <scope>NUCLEOTIDE SEQUENCE [LARGE SCALE GENOMIC DNA]</scope>
    <source>
        <strain evidence="2 3">CBS 109695</strain>
    </source>
</reference>
<dbReference type="EMBL" id="KV417491">
    <property type="protein sequence ID" value="KZP31090.1"/>
    <property type="molecule type" value="Genomic_DNA"/>
</dbReference>
<dbReference type="Proteomes" id="UP000076532">
    <property type="component" value="Unassembled WGS sequence"/>
</dbReference>
<name>A0A166TXE7_9AGAM</name>